<dbReference type="PANTHER" id="PTHR44943:SF8">
    <property type="entry name" value="TPR REPEAT-CONTAINING PROTEIN MJ0263"/>
    <property type="match status" value="1"/>
</dbReference>
<keyword evidence="1" id="KW-0677">Repeat</keyword>
<dbReference type="PROSITE" id="PS50005">
    <property type="entry name" value="TPR"/>
    <property type="match status" value="6"/>
</dbReference>
<dbReference type="Pfam" id="PF13432">
    <property type="entry name" value="TPR_16"/>
    <property type="match status" value="2"/>
</dbReference>
<keyword evidence="2 3" id="KW-0802">TPR repeat</keyword>
<feature type="repeat" description="TPR" evidence="3">
    <location>
        <begin position="152"/>
        <end position="185"/>
    </location>
</feature>
<dbReference type="Pfam" id="PF13424">
    <property type="entry name" value="TPR_12"/>
    <property type="match status" value="1"/>
</dbReference>
<dbReference type="SMART" id="SM00028">
    <property type="entry name" value="TPR"/>
    <property type="match status" value="7"/>
</dbReference>
<sequence>MKKSGKHKNAGQRPDPLAPLLAQALGAHQQGQLAQAEQIYTHILQQQATHFDALHFCGVLHMQSNRAESGVALIERALQQRESADALTNLANGLLRLKRHADALQRLDRALALEPRQPAAHTNRGVALAALDRHEEAAAAYRKALQYQPVFPEALNNLGNALRALERYDEAIAALDQALQQRPGYAEALNNRGLALAARKDYSAALDSYAQALASRPRYAEALNNRGNVFKDLLRFDEAQQSYDAALAIDPNYAEARYNRGNNLGAQNRHIEALQDYALALQLQPAHADANWNTALSQLLLGDFTAGFQHYEWRWRLKHAEARRHFDCPEWTGKQALTDRHIIVWAEQGLGDTLQFCRLLQGLVERGARVTFEVQPALKRLLSRLPQITVFARGDTAPAADFHCPLLSLPARLALTPDALPFATRYLAATECERADWLPRLPAAPLRIGLCCSGNPRLANDHNRSVALARFGALAGEGRQLILMQKDLRASDEAVLNDLSILDLRKDLHDFCDTAAALSHCDLLISVDTSVAHLAGAIGIPTWILLPFAPDWRWQLQRNDSPWYPGARLFRQPAPGAWDAVFAQVSAALADLPHHA</sequence>
<feature type="repeat" description="TPR" evidence="3">
    <location>
        <begin position="186"/>
        <end position="219"/>
    </location>
</feature>
<dbReference type="InterPro" id="IPR019734">
    <property type="entry name" value="TPR_rpt"/>
</dbReference>
<evidence type="ECO:0000313" key="5">
    <source>
        <dbReference type="Proteomes" id="UP001500547"/>
    </source>
</evidence>
<dbReference type="Gene3D" id="3.40.50.2000">
    <property type="entry name" value="Glycogen Phosphorylase B"/>
    <property type="match status" value="1"/>
</dbReference>
<dbReference type="SUPFAM" id="SSF53756">
    <property type="entry name" value="UDP-Glycosyltransferase/glycogen phosphorylase"/>
    <property type="match status" value="1"/>
</dbReference>
<dbReference type="RefSeq" id="WP_345531127.1">
    <property type="nucleotide sequence ID" value="NZ_BAABLD010000002.1"/>
</dbReference>
<dbReference type="Proteomes" id="UP001500547">
    <property type="component" value="Unassembled WGS sequence"/>
</dbReference>
<dbReference type="InterPro" id="IPR011990">
    <property type="entry name" value="TPR-like_helical_dom_sf"/>
</dbReference>
<comment type="caution">
    <text evidence="4">The sequence shown here is derived from an EMBL/GenBank/DDBJ whole genome shotgun (WGS) entry which is preliminary data.</text>
</comment>
<dbReference type="Pfam" id="PF00515">
    <property type="entry name" value="TPR_1"/>
    <property type="match status" value="1"/>
</dbReference>
<evidence type="ECO:0000256" key="3">
    <source>
        <dbReference type="PROSITE-ProRule" id="PRU00339"/>
    </source>
</evidence>
<dbReference type="Gene3D" id="1.25.40.10">
    <property type="entry name" value="Tetratricopeptide repeat domain"/>
    <property type="match status" value="4"/>
</dbReference>
<dbReference type="InterPro" id="IPR051685">
    <property type="entry name" value="Ycf3/AcsC/BcsC/TPR_MFPF"/>
</dbReference>
<feature type="repeat" description="TPR" evidence="3">
    <location>
        <begin position="84"/>
        <end position="117"/>
    </location>
</feature>
<proteinExistence type="predicted"/>
<feature type="repeat" description="TPR" evidence="3">
    <location>
        <begin position="254"/>
        <end position="287"/>
    </location>
</feature>
<name>A0ABP9Q8R8_9RHOO</name>
<evidence type="ECO:0000256" key="1">
    <source>
        <dbReference type="ARBA" id="ARBA00022737"/>
    </source>
</evidence>
<feature type="repeat" description="TPR" evidence="3">
    <location>
        <begin position="118"/>
        <end position="151"/>
    </location>
</feature>
<evidence type="ECO:0000256" key="2">
    <source>
        <dbReference type="ARBA" id="ARBA00022803"/>
    </source>
</evidence>
<reference evidence="5" key="1">
    <citation type="journal article" date="2019" name="Int. J. Syst. Evol. Microbiol.">
        <title>The Global Catalogue of Microorganisms (GCM) 10K type strain sequencing project: providing services to taxonomists for standard genome sequencing and annotation.</title>
        <authorList>
            <consortium name="The Broad Institute Genomics Platform"/>
            <consortium name="The Broad Institute Genome Sequencing Center for Infectious Disease"/>
            <person name="Wu L."/>
            <person name="Ma J."/>
        </authorList>
    </citation>
    <scope>NUCLEOTIDE SEQUENCE [LARGE SCALE GENOMIC DNA]</scope>
    <source>
        <strain evidence="5">JCM 18715</strain>
    </source>
</reference>
<evidence type="ECO:0000313" key="4">
    <source>
        <dbReference type="EMBL" id="GAA5158730.1"/>
    </source>
</evidence>
<dbReference type="EMBL" id="BAABLD010000002">
    <property type="protein sequence ID" value="GAA5158730.1"/>
    <property type="molecule type" value="Genomic_DNA"/>
</dbReference>
<dbReference type="PROSITE" id="PS50293">
    <property type="entry name" value="TPR_REGION"/>
    <property type="match status" value="2"/>
</dbReference>
<accession>A0ABP9Q8R8</accession>
<organism evidence="4 5">
    <name type="scientific">Viridibacterium curvum</name>
    <dbReference type="NCBI Taxonomy" id="1101404"/>
    <lineage>
        <taxon>Bacteria</taxon>
        <taxon>Pseudomonadati</taxon>
        <taxon>Pseudomonadota</taxon>
        <taxon>Betaproteobacteria</taxon>
        <taxon>Rhodocyclales</taxon>
        <taxon>Rhodocyclaceae</taxon>
        <taxon>Viridibacterium</taxon>
    </lineage>
</organism>
<gene>
    <name evidence="4" type="ORF">GCM10025770_03700</name>
</gene>
<feature type="repeat" description="TPR" evidence="3">
    <location>
        <begin position="220"/>
        <end position="253"/>
    </location>
</feature>
<dbReference type="PANTHER" id="PTHR44943">
    <property type="entry name" value="CELLULOSE SYNTHASE OPERON PROTEIN C"/>
    <property type="match status" value="1"/>
</dbReference>
<protein>
    <submittedName>
        <fullName evidence="4">Tetratricopeptide repeat protein</fullName>
    </submittedName>
</protein>
<dbReference type="SUPFAM" id="SSF48452">
    <property type="entry name" value="TPR-like"/>
    <property type="match status" value="2"/>
</dbReference>
<keyword evidence="5" id="KW-1185">Reference proteome</keyword>